<dbReference type="GO" id="GO:0016887">
    <property type="term" value="F:ATP hydrolysis activity"/>
    <property type="evidence" value="ECO:0007669"/>
    <property type="project" value="InterPro"/>
</dbReference>
<evidence type="ECO:0000256" key="2">
    <source>
        <dbReference type="ARBA" id="ARBA00022448"/>
    </source>
</evidence>
<evidence type="ECO:0000256" key="3">
    <source>
        <dbReference type="ARBA" id="ARBA00022741"/>
    </source>
</evidence>
<protein>
    <submittedName>
        <fullName evidence="7">ABC transporter ATP-binding protein</fullName>
    </submittedName>
</protein>
<comment type="caution">
    <text evidence="7">The sequence shown here is derived from an EMBL/GenBank/DDBJ whole genome shotgun (WGS) entry which is preliminary data.</text>
</comment>
<dbReference type="GO" id="GO:0015658">
    <property type="term" value="F:branched-chain amino acid transmembrane transporter activity"/>
    <property type="evidence" value="ECO:0007669"/>
    <property type="project" value="TreeGrafter"/>
</dbReference>
<dbReference type="SUPFAM" id="SSF52540">
    <property type="entry name" value="P-loop containing nucleoside triphosphate hydrolases"/>
    <property type="match status" value="1"/>
</dbReference>
<organism evidence="7">
    <name type="scientific">Desulfomonile tiedjei</name>
    <dbReference type="NCBI Taxonomy" id="2358"/>
    <lineage>
        <taxon>Bacteria</taxon>
        <taxon>Pseudomonadati</taxon>
        <taxon>Thermodesulfobacteriota</taxon>
        <taxon>Desulfomonilia</taxon>
        <taxon>Desulfomonilales</taxon>
        <taxon>Desulfomonilaceae</taxon>
        <taxon>Desulfomonile</taxon>
    </lineage>
</organism>
<dbReference type="EMBL" id="DTGT01000363">
    <property type="protein sequence ID" value="HGH61855.1"/>
    <property type="molecule type" value="Genomic_DNA"/>
</dbReference>
<dbReference type="Gene3D" id="3.40.50.300">
    <property type="entry name" value="P-loop containing nucleotide triphosphate hydrolases"/>
    <property type="match status" value="1"/>
</dbReference>
<sequence>MSYILEAKDLNTFYGRSHILFDVSLTVDSGETVCIMGRNGAGKTTTMRSIMGLTPTKTGQVLFKGRDISRLPAYKRARLGLGFVPEDRRILAPFTVKENLGLGRIPSRKGRWNLDTVLEQFPLLTHLLDRLGGSLSGGEQQMLTIARALMGNPDVLLLDEPTEGLAPVVVAVLKELVMNLKNSRTTILLSEQNIRFAMGVSDRVVVIDKGHVVFSGSIEEFKREEAIQKKYLAV</sequence>
<dbReference type="InterPro" id="IPR003439">
    <property type="entry name" value="ABC_transporter-like_ATP-bd"/>
</dbReference>
<evidence type="ECO:0000313" key="7">
    <source>
        <dbReference type="EMBL" id="HGH61855.1"/>
    </source>
</evidence>
<reference evidence="7" key="1">
    <citation type="journal article" date="2020" name="mSystems">
        <title>Genome- and Community-Level Interaction Insights into Carbon Utilization and Element Cycling Functions of Hydrothermarchaeota in Hydrothermal Sediment.</title>
        <authorList>
            <person name="Zhou Z."/>
            <person name="Liu Y."/>
            <person name="Xu W."/>
            <person name="Pan J."/>
            <person name="Luo Z.H."/>
            <person name="Li M."/>
        </authorList>
    </citation>
    <scope>NUCLEOTIDE SEQUENCE [LARGE SCALE GENOMIC DNA]</scope>
    <source>
        <strain evidence="7">SpSt-769</strain>
    </source>
</reference>
<accession>A0A7C4EYI5</accession>
<dbReference type="PROSITE" id="PS00211">
    <property type="entry name" value="ABC_TRANSPORTER_1"/>
    <property type="match status" value="1"/>
</dbReference>
<dbReference type="InterPro" id="IPR003593">
    <property type="entry name" value="AAA+_ATPase"/>
</dbReference>
<dbReference type="AlphaFoldDB" id="A0A7C4EYI5"/>
<dbReference type="SMART" id="SM00382">
    <property type="entry name" value="AAA"/>
    <property type="match status" value="1"/>
</dbReference>
<feature type="domain" description="ABC transporter" evidence="6">
    <location>
        <begin position="5"/>
        <end position="234"/>
    </location>
</feature>
<dbReference type="InterPro" id="IPR017871">
    <property type="entry name" value="ABC_transporter-like_CS"/>
</dbReference>
<evidence type="ECO:0000256" key="5">
    <source>
        <dbReference type="ARBA" id="ARBA00022970"/>
    </source>
</evidence>
<evidence type="ECO:0000256" key="4">
    <source>
        <dbReference type="ARBA" id="ARBA00022840"/>
    </source>
</evidence>
<keyword evidence="3" id="KW-0547">Nucleotide-binding</keyword>
<proteinExistence type="inferred from homology"/>
<keyword evidence="2" id="KW-0813">Transport</keyword>
<evidence type="ECO:0000256" key="1">
    <source>
        <dbReference type="ARBA" id="ARBA00005417"/>
    </source>
</evidence>
<name>A0A7C4EYI5_9BACT</name>
<dbReference type="GO" id="GO:0005524">
    <property type="term" value="F:ATP binding"/>
    <property type="evidence" value="ECO:0007669"/>
    <property type="project" value="UniProtKB-KW"/>
</dbReference>
<dbReference type="InterPro" id="IPR027417">
    <property type="entry name" value="P-loop_NTPase"/>
</dbReference>
<dbReference type="PROSITE" id="PS50893">
    <property type="entry name" value="ABC_TRANSPORTER_2"/>
    <property type="match status" value="1"/>
</dbReference>
<comment type="similarity">
    <text evidence="1">Belongs to the ABC transporter superfamily.</text>
</comment>
<keyword evidence="5" id="KW-0029">Amino-acid transport</keyword>
<gene>
    <name evidence="7" type="ORF">ENV54_11225</name>
</gene>
<dbReference type="Pfam" id="PF00005">
    <property type="entry name" value="ABC_tran"/>
    <property type="match status" value="1"/>
</dbReference>
<dbReference type="CDD" id="cd03224">
    <property type="entry name" value="ABC_TM1139_LivF_branched"/>
    <property type="match status" value="1"/>
</dbReference>
<dbReference type="GO" id="GO:0015807">
    <property type="term" value="P:L-amino acid transport"/>
    <property type="evidence" value="ECO:0007669"/>
    <property type="project" value="TreeGrafter"/>
</dbReference>
<dbReference type="PANTHER" id="PTHR43820">
    <property type="entry name" value="HIGH-AFFINITY BRANCHED-CHAIN AMINO ACID TRANSPORT ATP-BINDING PROTEIN LIVF"/>
    <property type="match status" value="1"/>
</dbReference>
<dbReference type="PANTHER" id="PTHR43820:SF2">
    <property type="entry name" value="ABC TRANSPORTER ATP-BINDING PROTEIN"/>
    <property type="match status" value="1"/>
</dbReference>
<dbReference type="InterPro" id="IPR052156">
    <property type="entry name" value="BCAA_Transport_ATP-bd_LivF"/>
</dbReference>
<evidence type="ECO:0000259" key="6">
    <source>
        <dbReference type="PROSITE" id="PS50893"/>
    </source>
</evidence>
<keyword evidence="4 7" id="KW-0067">ATP-binding</keyword>